<keyword evidence="3" id="KW-1185">Reference proteome</keyword>
<evidence type="ECO:0000256" key="1">
    <source>
        <dbReference type="SAM" id="Phobius"/>
    </source>
</evidence>
<organism evidence="2 3">
    <name type="scientific">Petrolisthes cinctipes</name>
    <name type="common">Flat porcelain crab</name>
    <dbReference type="NCBI Taxonomy" id="88211"/>
    <lineage>
        <taxon>Eukaryota</taxon>
        <taxon>Metazoa</taxon>
        <taxon>Ecdysozoa</taxon>
        <taxon>Arthropoda</taxon>
        <taxon>Crustacea</taxon>
        <taxon>Multicrustacea</taxon>
        <taxon>Malacostraca</taxon>
        <taxon>Eumalacostraca</taxon>
        <taxon>Eucarida</taxon>
        <taxon>Decapoda</taxon>
        <taxon>Pleocyemata</taxon>
        <taxon>Anomura</taxon>
        <taxon>Galatheoidea</taxon>
        <taxon>Porcellanidae</taxon>
        <taxon>Petrolisthes</taxon>
    </lineage>
</organism>
<keyword evidence="1" id="KW-0812">Transmembrane</keyword>
<sequence>VPGRRVLHQFIETNEYVTFGTAIAAFYLPVTVMCGLYWRIWRETEKRQKDLTNLQAGKDPQQTFQLQVRVVGW</sequence>
<evidence type="ECO:0000313" key="3">
    <source>
        <dbReference type="Proteomes" id="UP001286313"/>
    </source>
</evidence>
<dbReference type="EMBL" id="JAWQEG010009111">
    <property type="protein sequence ID" value="KAK3849146.1"/>
    <property type="molecule type" value="Genomic_DNA"/>
</dbReference>
<feature type="non-terminal residue" evidence="2">
    <location>
        <position position="1"/>
    </location>
</feature>
<feature type="transmembrane region" description="Helical" evidence="1">
    <location>
        <begin position="16"/>
        <end position="38"/>
    </location>
</feature>
<protein>
    <submittedName>
        <fullName evidence="2">Uncharacterized protein</fullName>
    </submittedName>
</protein>
<proteinExistence type="predicted"/>
<evidence type="ECO:0000313" key="2">
    <source>
        <dbReference type="EMBL" id="KAK3849146.1"/>
    </source>
</evidence>
<reference evidence="2" key="1">
    <citation type="submission" date="2023-10" db="EMBL/GenBank/DDBJ databases">
        <title>Genome assemblies of two species of porcelain crab, Petrolisthes cinctipes and Petrolisthes manimaculis (Anomura: Porcellanidae).</title>
        <authorList>
            <person name="Angst P."/>
        </authorList>
    </citation>
    <scope>NUCLEOTIDE SEQUENCE</scope>
    <source>
        <strain evidence="2">PB745_01</strain>
        <tissue evidence="2">Gill</tissue>
    </source>
</reference>
<comment type="caution">
    <text evidence="2">The sequence shown here is derived from an EMBL/GenBank/DDBJ whole genome shotgun (WGS) entry which is preliminary data.</text>
</comment>
<dbReference type="Gene3D" id="1.20.1070.10">
    <property type="entry name" value="Rhodopsin 7-helix transmembrane proteins"/>
    <property type="match status" value="1"/>
</dbReference>
<keyword evidence="1" id="KW-0472">Membrane</keyword>
<name>A0AAE1EH91_PETCI</name>
<keyword evidence="1" id="KW-1133">Transmembrane helix</keyword>
<dbReference type="AlphaFoldDB" id="A0AAE1EH91"/>
<accession>A0AAE1EH91</accession>
<gene>
    <name evidence="2" type="ORF">Pcinc_044087</name>
</gene>
<dbReference type="Proteomes" id="UP001286313">
    <property type="component" value="Unassembled WGS sequence"/>
</dbReference>